<dbReference type="Proteomes" id="UP000578112">
    <property type="component" value="Unassembled WGS sequence"/>
</dbReference>
<feature type="transmembrane region" description="Helical" evidence="1">
    <location>
        <begin position="599"/>
        <end position="618"/>
    </location>
</feature>
<organism evidence="2 3">
    <name type="scientific">Actinoplanes digitatis</name>
    <dbReference type="NCBI Taxonomy" id="1868"/>
    <lineage>
        <taxon>Bacteria</taxon>
        <taxon>Bacillati</taxon>
        <taxon>Actinomycetota</taxon>
        <taxon>Actinomycetes</taxon>
        <taxon>Micromonosporales</taxon>
        <taxon>Micromonosporaceae</taxon>
        <taxon>Actinoplanes</taxon>
    </lineage>
</organism>
<feature type="transmembrane region" description="Helical" evidence="1">
    <location>
        <begin position="703"/>
        <end position="727"/>
    </location>
</feature>
<keyword evidence="3" id="KW-1185">Reference proteome</keyword>
<feature type="transmembrane region" description="Helical" evidence="1">
    <location>
        <begin position="264"/>
        <end position="282"/>
    </location>
</feature>
<keyword evidence="1" id="KW-0812">Transmembrane</keyword>
<feature type="transmembrane region" description="Helical" evidence="1">
    <location>
        <begin position="27"/>
        <end position="48"/>
    </location>
</feature>
<name>A0A7W7MSG7_9ACTN</name>
<feature type="transmembrane region" description="Helical" evidence="1">
    <location>
        <begin position="383"/>
        <end position="404"/>
    </location>
</feature>
<keyword evidence="2" id="KW-0645">Protease</keyword>
<feature type="transmembrane region" description="Helical" evidence="1">
    <location>
        <begin position="457"/>
        <end position="480"/>
    </location>
</feature>
<feature type="transmembrane region" description="Helical" evidence="1">
    <location>
        <begin position="559"/>
        <end position="579"/>
    </location>
</feature>
<dbReference type="AlphaFoldDB" id="A0A7W7MSG7"/>
<feature type="transmembrane region" description="Helical" evidence="1">
    <location>
        <begin position="671"/>
        <end position="691"/>
    </location>
</feature>
<feature type="transmembrane region" description="Helical" evidence="1">
    <location>
        <begin position="416"/>
        <end position="437"/>
    </location>
</feature>
<evidence type="ECO:0000313" key="3">
    <source>
        <dbReference type="Proteomes" id="UP000578112"/>
    </source>
</evidence>
<comment type="caution">
    <text evidence="2">The sequence shown here is derived from an EMBL/GenBank/DDBJ whole genome shotgun (WGS) entry which is preliminary data.</text>
</comment>
<protein>
    <submittedName>
        <fullName evidence="2">Zn-dependent protease with chaperone function</fullName>
    </submittedName>
</protein>
<gene>
    <name evidence="2" type="ORF">BJ971_005216</name>
</gene>
<feature type="transmembrane region" description="Helical" evidence="1">
    <location>
        <begin position="534"/>
        <end position="552"/>
    </location>
</feature>
<feature type="transmembrane region" description="Helical" evidence="1">
    <location>
        <begin position="630"/>
        <end position="651"/>
    </location>
</feature>
<feature type="transmembrane region" description="Helical" evidence="1">
    <location>
        <begin position="105"/>
        <end position="128"/>
    </location>
</feature>
<accession>A0A7W7MSG7</accession>
<dbReference type="GO" id="GO:0008233">
    <property type="term" value="F:peptidase activity"/>
    <property type="evidence" value="ECO:0007669"/>
    <property type="project" value="UniProtKB-KW"/>
</dbReference>
<keyword evidence="2" id="KW-0378">Hydrolase</keyword>
<dbReference type="GO" id="GO:0006508">
    <property type="term" value="P:proteolysis"/>
    <property type="evidence" value="ECO:0007669"/>
    <property type="project" value="UniProtKB-KW"/>
</dbReference>
<dbReference type="EMBL" id="JACHNH010000001">
    <property type="protein sequence ID" value="MBB4764660.1"/>
    <property type="molecule type" value="Genomic_DNA"/>
</dbReference>
<reference evidence="2 3" key="1">
    <citation type="submission" date="2020-08" db="EMBL/GenBank/DDBJ databases">
        <title>Sequencing the genomes of 1000 actinobacteria strains.</title>
        <authorList>
            <person name="Klenk H.-P."/>
        </authorList>
    </citation>
    <scope>NUCLEOTIDE SEQUENCE [LARGE SCALE GENOMIC DNA]</scope>
    <source>
        <strain evidence="2 3">DSM 43149</strain>
    </source>
</reference>
<evidence type="ECO:0000313" key="2">
    <source>
        <dbReference type="EMBL" id="MBB4764660.1"/>
    </source>
</evidence>
<sequence>MSSPAADPRPSPAVAGSPTVAPPRRLAGTYVLVAVALMLLGGGAAAAARDSYGAPQVTAAIRCLGEQGIDWRALLRVDSPRQRSPEIRERIQTCATPTTRDQSLVMLAGAVLLPAAAVLLMIGGAVLVRRRLSRAAVPAAHTVAAGLAAERFEAWCDLLGLTGRRRPRLVLTAPYASGRQAFTTGLPFAAPRVVLPLGHAYLEPARFDVLVLHELAHVRSRDVSWAAAVWWTGWLSVPVLLLALSPLARWPRQRSVLLDQYLPSLALAVALTVIVLGLRAALLRRRELAADRYAREVLGDPHALHSVLGPLGDGARRPAGWFRRVLEVHPPPAVRAGLDPAAADRWEGGFAVSAVAGMLAMLTVQSVYVALGGLGLGWDARLPLNLAAAAGSLLWAGVLVPAWCRRARQATADGAPTWLGPVAGAVFGTLAGFLVQAPGQATRMNPGVWQAQFAGHLTLGAGTMAVVTAGVAVLTAGLAVSADRPGRAVGAVLAGAAAWTVAFTTSIWVLIGYLQAPDPGQVRTMLMGAGLWEWRWAPPLVLAGCVLAARGRRAVPAPVAVWVIGVAALAGGVAAGLTWRLRIDSAGSDDQLFVLVSQRSMICAAAGWVVLAVLLLNGRRGGAAVPAIPGALAGGFVAAALAGAVTFGVAAAGGRGRSLGVLLAAVRWPMWQLFLAAVLTLPVLLAGALLADRYRRREQRRATGRVAAITAGVLVGVLSVALAGGALPPLAVGPHDWSDYLASLETAPGREPVPVLAVPAVPSLPAAVGGGDPGRPLDAAAAAAALVVADRLLPAGHRRVETASADDGTVPDVRPETCRAALIRHRESERARPRTANVTRQYKMPVGPHPEVTVTVGITSYVTPVRDFRIDQELTDRCGHLTLPAAASDNGLMEGGYASATAPAVPYPAYRTDFTLTGPVRTLPVVTTMSSQRVLVGHNLVSVEILLSGFGGPPSAEVLGYRERLGEALLIAIVDGLRLDR</sequence>
<keyword evidence="1" id="KW-1133">Transmembrane helix</keyword>
<keyword evidence="1" id="KW-0472">Membrane</keyword>
<dbReference type="RefSeq" id="WP_184995819.1">
    <property type="nucleotide sequence ID" value="NZ_BOMK01000003.1"/>
</dbReference>
<feature type="transmembrane region" description="Helical" evidence="1">
    <location>
        <begin position="223"/>
        <end position="244"/>
    </location>
</feature>
<proteinExistence type="predicted"/>
<evidence type="ECO:0000256" key="1">
    <source>
        <dbReference type="SAM" id="Phobius"/>
    </source>
</evidence>
<feature type="transmembrane region" description="Helical" evidence="1">
    <location>
        <begin position="350"/>
        <end position="371"/>
    </location>
</feature>
<feature type="transmembrane region" description="Helical" evidence="1">
    <location>
        <begin position="492"/>
        <end position="514"/>
    </location>
</feature>